<dbReference type="AlphaFoldDB" id="A0A0H4TJZ6"/>
<feature type="transmembrane region" description="Helical" evidence="3">
    <location>
        <begin position="68"/>
        <end position="90"/>
    </location>
</feature>
<sequence>MVSLALLLLQAMDSNQLTPESNQSNDQSMDSDVAPHPWDEPLSDPDAQTDEPFSETLQPHEGNSKSTFLLLVVVGMGLGLVFLTGGFYVFTRPCVFGSCSVMNEAQLLSKKSADTLKKPKSGKDILEAQKELKTAIEALKAIPFWSMKHETAQELLQAYQVRGKDLDQLVTAMQMAARAGHKGKNPPHKASKWIAIQKLWREAIARLEQMPKESSLNAIAQQKIKLYKVNLDEVNRRLVKERQANQIMKAAKKAAQIAQARQGVAQTLEEWQLVYSTWKTALDRLNQIPKATTVEEDKQRLQEFYKTNLARARDRKTQEKIATNAYNQGLRLAQLAQKAQGKQQWSVAAIHWRNALNYVKQVPNSTYYHKNAQSLIEPYQNALKAVQSKLQLQVKLKQIGSDLEQICTGETRVCNYTIDESLIKVELTPTYMYQVRQTAITAQVRGDVEAHAGIVNHVLTLEDALKGISYNSDIPMEIYTADGALIQVHSPPSVSLGNSR</sequence>
<dbReference type="EMBL" id="KP715425">
    <property type="protein sequence ID" value="AKQ09614.1"/>
    <property type="molecule type" value="Genomic_DNA"/>
</dbReference>
<proteinExistence type="predicted"/>
<accession>A0A0H4TJZ6</accession>
<feature type="compositionally biased region" description="Low complexity" evidence="2">
    <location>
        <begin position="21"/>
        <end position="32"/>
    </location>
</feature>
<protein>
    <submittedName>
        <fullName evidence="4">Uncharacterized protein</fullName>
    </submittedName>
</protein>
<keyword evidence="1" id="KW-0175">Coiled coil</keyword>
<organism evidence="4">
    <name type="scientific">Moorena bouillonii PNG</name>
    <dbReference type="NCBI Taxonomy" id="568701"/>
    <lineage>
        <taxon>Bacteria</taxon>
        <taxon>Bacillati</taxon>
        <taxon>Cyanobacteriota</taxon>
        <taxon>Cyanophyceae</taxon>
        <taxon>Coleofasciculales</taxon>
        <taxon>Coleofasciculaceae</taxon>
        <taxon>Moorena</taxon>
    </lineage>
</organism>
<feature type="compositionally biased region" description="Acidic residues" evidence="2">
    <location>
        <begin position="41"/>
        <end position="53"/>
    </location>
</feature>
<evidence type="ECO:0000256" key="3">
    <source>
        <dbReference type="SAM" id="Phobius"/>
    </source>
</evidence>
<keyword evidence="3" id="KW-0812">Transmembrane</keyword>
<reference evidence="4" key="1">
    <citation type="journal article" date="2015" name="J. Nat. Prod.">
        <title>Combining Mass Spectrometric Metabolic Profiling with Genomic Analysis: A Powerful Approach for Discovering Natural Products from Cyanobacteria.</title>
        <authorList>
            <person name="Kleigrewe K."/>
            <person name="Almaliti J."/>
            <person name="Tian I.Y."/>
            <person name="Kinnel R.B."/>
            <person name="Korobeynikov A."/>
            <person name="Monroe E.A."/>
            <person name="Duggan B.M."/>
            <person name="Di Marzo V."/>
            <person name="Sherman D.H."/>
            <person name="Dorrestein P.C."/>
            <person name="Gerwick L."/>
            <person name="Gerwick W.H."/>
        </authorList>
    </citation>
    <scope>NUCLEOTIDE SEQUENCE</scope>
    <source>
        <strain evidence="4">PNG 5-198</strain>
    </source>
</reference>
<evidence type="ECO:0000256" key="2">
    <source>
        <dbReference type="SAM" id="MobiDB-lite"/>
    </source>
</evidence>
<feature type="region of interest" description="Disordered" evidence="2">
    <location>
        <begin position="16"/>
        <end position="61"/>
    </location>
</feature>
<evidence type="ECO:0000313" key="4">
    <source>
        <dbReference type="EMBL" id="AKQ09614.1"/>
    </source>
</evidence>
<keyword evidence="3" id="KW-0472">Membrane</keyword>
<name>A0A0H4TJZ6_9CYAN</name>
<feature type="coiled-coil region" evidence="1">
    <location>
        <begin position="217"/>
        <end position="244"/>
    </location>
</feature>
<evidence type="ECO:0000256" key="1">
    <source>
        <dbReference type="SAM" id="Coils"/>
    </source>
</evidence>
<keyword evidence="3" id="KW-1133">Transmembrane helix</keyword>